<dbReference type="PANTHER" id="PTHR47950:SF14">
    <property type="entry name" value="CYTOCHROME P450 76A2-LIKE ISOFORM X1"/>
    <property type="match status" value="1"/>
</dbReference>
<name>A0ABD1QYJ5_9LAMI</name>
<dbReference type="GO" id="GO:0046872">
    <property type="term" value="F:metal ion binding"/>
    <property type="evidence" value="ECO:0007669"/>
    <property type="project" value="UniProtKB-KW"/>
</dbReference>
<dbReference type="SUPFAM" id="SSF48264">
    <property type="entry name" value="Cytochrome P450"/>
    <property type="match status" value="1"/>
</dbReference>
<reference evidence="12" key="1">
    <citation type="submission" date="2024-07" db="EMBL/GenBank/DDBJ databases">
        <title>Two chromosome-level genome assemblies of Korean endemic species Abeliophyllum distichum and Forsythia ovata (Oleaceae).</title>
        <authorList>
            <person name="Jang H."/>
        </authorList>
    </citation>
    <scope>NUCLEOTIDE SEQUENCE [LARGE SCALE GENOMIC DNA]</scope>
</reference>
<accession>A0ABD1QYJ5</accession>
<evidence type="ECO:0000256" key="1">
    <source>
        <dbReference type="ARBA" id="ARBA00004167"/>
    </source>
</evidence>
<sequence>MSLSSVEMEWSFIVYSSTILLPILIFIFYKRMSNYNRLPPGPPGWPLFGHIFNLGTMPHRTIAGLKQKYGPIVWLKIGSVNTMAILTADIANEFFKNHDLSFIDRNIIDTMRSKNYHKGSLAWAPYGVYWRVMRRLCTVEMFVNKRINETVSVRRKCIDNMLLWIEKEANSVEGRRNGIQVARYIFLASFNIIGNLMLSQDLVDPESKEASDFFNAMKGLMEWGGHPNISDLFTWLRWLDLQGLRRKMDRDMGKAIDIVSKFVKERIEERKAAGQERKDFLDVLLEFEGSKNEPAKLSELEINIFILEIFLGGSETSSTSIEWALTELLRNPKTMIRLKNEISSIVESNRKFEESDIDKLPYLQAVIKETLRLHPPFPFLVPRKAIQDTNFMGYLIPKNTQVFVNVWAIGRDEEIWEEPLDFKPERFLGSKIDYKGQHFEFIPFGAGRRICPGLPLGHRMTHFLLGSLLHEFDWELDFSTNPGTIDMNDMIGSVARKLEPLKVVPTKRVV</sequence>
<dbReference type="FunFam" id="1.10.630.10:FF:000007">
    <property type="entry name" value="Cytochrome P450 76C4"/>
    <property type="match status" value="1"/>
</dbReference>
<dbReference type="Gene3D" id="1.10.630.10">
    <property type="entry name" value="Cytochrome P450"/>
    <property type="match status" value="1"/>
</dbReference>
<evidence type="ECO:0000256" key="8">
    <source>
        <dbReference type="PIRSR" id="PIRSR602401-1"/>
    </source>
</evidence>
<organism evidence="11 12">
    <name type="scientific">Abeliophyllum distichum</name>
    <dbReference type="NCBI Taxonomy" id="126358"/>
    <lineage>
        <taxon>Eukaryota</taxon>
        <taxon>Viridiplantae</taxon>
        <taxon>Streptophyta</taxon>
        <taxon>Embryophyta</taxon>
        <taxon>Tracheophyta</taxon>
        <taxon>Spermatophyta</taxon>
        <taxon>Magnoliopsida</taxon>
        <taxon>eudicotyledons</taxon>
        <taxon>Gunneridae</taxon>
        <taxon>Pentapetalae</taxon>
        <taxon>asterids</taxon>
        <taxon>lamiids</taxon>
        <taxon>Lamiales</taxon>
        <taxon>Oleaceae</taxon>
        <taxon>Forsythieae</taxon>
        <taxon>Abeliophyllum</taxon>
    </lineage>
</organism>
<keyword evidence="7 9" id="KW-0503">Monooxygenase</keyword>
<evidence type="ECO:0000313" key="11">
    <source>
        <dbReference type="EMBL" id="KAL2481272.1"/>
    </source>
</evidence>
<dbReference type="CDD" id="cd11073">
    <property type="entry name" value="CYP76-like"/>
    <property type="match status" value="1"/>
</dbReference>
<keyword evidence="6 8" id="KW-0408">Iron</keyword>
<comment type="cofactor">
    <cofactor evidence="8">
        <name>heme</name>
        <dbReference type="ChEBI" id="CHEBI:30413"/>
    </cofactor>
</comment>
<keyword evidence="10" id="KW-0472">Membrane</keyword>
<dbReference type="InterPro" id="IPR036396">
    <property type="entry name" value="Cyt_P450_sf"/>
</dbReference>
<protein>
    <submittedName>
        <fullName evidence="11">Cytochrome</fullName>
    </submittedName>
</protein>
<proteinExistence type="inferred from homology"/>
<evidence type="ECO:0000256" key="6">
    <source>
        <dbReference type="ARBA" id="ARBA00023004"/>
    </source>
</evidence>
<evidence type="ECO:0000256" key="9">
    <source>
        <dbReference type="RuleBase" id="RU000461"/>
    </source>
</evidence>
<keyword evidence="12" id="KW-1185">Reference proteome</keyword>
<dbReference type="AlphaFoldDB" id="A0ABD1QYJ5"/>
<evidence type="ECO:0000256" key="10">
    <source>
        <dbReference type="SAM" id="Phobius"/>
    </source>
</evidence>
<evidence type="ECO:0000256" key="7">
    <source>
        <dbReference type="ARBA" id="ARBA00023033"/>
    </source>
</evidence>
<keyword evidence="4 8" id="KW-0479">Metal-binding</keyword>
<evidence type="ECO:0000256" key="5">
    <source>
        <dbReference type="ARBA" id="ARBA00023002"/>
    </source>
</evidence>
<dbReference type="GO" id="GO:0016020">
    <property type="term" value="C:membrane"/>
    <property type="evidence" value="ECO:0007669"/>
    <property type="project" value="UniProtKB-SubCell"/>
</dbReference>
<comment type="similarity">
    <text evidence="2 9">Belongs to the cytochrome P450 family.</text>
</comment>
<comment type="caution">
    <text evidence="11">The sequence shown here is derived from an EMBL/GenBank/DDBJ whole genome shotgun (WGS) entry which is preliminary data.</text>
</comment>
<keyword evidence="10" id="KW-1133">Transmembrane helix</keyword>
<evidence type="ECO:0000256" key="3">
    <source>
        <dbReference type="ARBA" id="ARBA00022617"/>
    </source>
</evidence>
<evidence type="ECO:0000256" key="2">
    <source>
        <dbReference type="ARBA" id="ARBA00010617"/>
    </source>
</evidence>
<dbReference type="PANTHER" id="PTHR47950">
    <property type="entry name" value="CYTOCHROME P450, FAMILY 76, SUBFAMILY C, POLYPEPTIDE 5-RELATED"/>
    <property type="match status" value="1"/>
</dbReference>
<dbReference type="PRINTS" id="PR00463">
    <property type="entry name" value="EP450I"/>
</dbReference>
<comment type="subcellular location">
    <subcellularLocation>
        <location evidence="1">Membrane</location>
        <topology evidence="1">Single-pass membrane protein</topology>
    </subcellularLocation>
</comment>
<keyword evidence="10" id="KW-0812">Transmembrane</keyword>
<keyword evidence="3 8" id="KW-0349">Heme</keyword>
<feature type="transmembrane region" description="Helical" evidence="10">
    <location>
        <begin position="12"/>
        <end position="29"/>
    </location>
</feature>
<evidence type="ECO:0000313" key="12">
    <source>
        <dbReference type="Proteomes" id="UP001604336"/>
    </source>
</evidence>
<dbReference type="InterPro" id="IPR017972">
    <property type="entry name" value="Cyt_P450_CS"/>
</dbReference>
<gene>
    <name evidence="11" type="ORF">Adt_34238</name>
</gene>
<keyword evidence="5 9" id="KW-0560">Oxidoreductase</keyword>
<evidence type="ECO:0000256" key="4">
    <source>
        <dbReference type="ARBA" id="ARBA00022723"/>
    </source>
</evidence>
<dbReference type="EMBL" id="JBFOLK010000010">
    <property type="protein sequence ID" value="KAL2481272.1"/>
    <property type="molecule type" value="Genomic_DNA"/>
</dbReference>
<feature type="binding site" description="axial binding residue" evidence="8">
    <location>
        <position position="451"/>
    </location>
    <ligand>
        <name>heme</name>
        <dbReference type="ChEBI" id="CHEBI:30413"/>
    </ligand>
    <ligandPart>
        <name>Fe</name>
        <dbReference type="ChEBI" id="CHEBI:18248"/>
    </ligandPart>
</feature>
<dbReference type="PRINTS" id="PR00385">
    <property type="entry name" value="P450"/>
</dbReference>
<dbReference type="GO" id="GO:0004497">
    <property type="term" value="F:monooxygenase activity"/>
    <property type="evidence" value="ECO:0007669"/>
    <property type="project" value="UniProtKB-KW"/>
</dbReference>
<dbReference type="Pfam" id="PF00067">
    <property type="entry name" value="p450"/>
    <property type="match status" value="1"/>
</dbReference>
<dbReference type="PROSITE" id="PS00086">
    <property type="entry name" value="CYTOCHROME_P450"/>
    <property type="match status" value="1"/>
</dbReference>
<dbReference type="InterPro" id="IPR002401">
    <property type="entry name" value="Cyt_P450_E_grp-I"/>
</dbReference>
<dbReference type="Proteomes" id="UP001604336">
    <property type="component" value="Unassembled WGS sequence"/>
</dbReference>
<dbReference type="InterPro" id="IPR001128">
    <property type="entry name" value="Cyt_P450"/>
</dbReference>